<gene>
    <name evidence="7" type="ORF">ENG14_06165</name>
</gene>
<dbReference type="GO" id="GO:0005737">
    <property type="term" value="C:cytoplasm"/>
    <property type="evidence" value="ECO:0007669"/>
    <property type="project" value="TreeGrafter"/>
</dbReference>
<dbReference type="InterPro" id="IPR025286">
    <property type="entry name" value="MOFRL_assoc_dom"/>
</dbReference>
<proteinExistence type="predicted"/>
<dbReference type="GO" id="GO:0005524">
    <property type="term" value="F:ATP binding"/>
    <property type="evidence" value="ECO:0007669"/>
    <property type="project" value="UniProtKB-KW"/>
</dbReference>
<dbReference type="FunFam" id="3.40.1480.10:FF:000002">
    <property type="entry name" value="Glycerate kinase"/>
    <property type="match status" value="1"/>
</dbReference>
<keyword evidence="4" id="KW-0067">ATP-binding</keyword>
<dbReference type="PANTHER" id="PTHR12227:SF0">
    <property type="entry name" value="GLYCERATE KINASE"/>
    <property type="match status" value="1"/>
</dbReference>
<dbReference type="Gene3D" id="3.40.50.10180">
    <property type="entry name" value="Glycerate kinase, MOFRL-like N-terminal domain"/>
    <property type="match status" value="1"/>
</dbReference>
<dbReference type="PANTHER" id="PTHR12227">
    <property type="entry name" value="GLYCERATE KINASE"/>
    <property type="match status" value="1"/>
</dbReference>
<evidence type="ECO:0000256" key="1">
    <source>
        <dbReference type="ARBA" id="ARBA00022679"/>
    </source>
</evidence>
<accession>A0A7C1AXA6</accession>
<keyword evidence="1" id="KW-0808">Transferase</keyword>
<reference evidence="7" key="1">
    <citation type="journal article" date="2020" name="mSystems">
        <title>Genome- and Community-Level Interaction Insights into Carbon Utilization and Element Cycling Functions of Hydrothermarchaeota in Hydrothermal Sediment.</title>
        <authorList>
            <person name="Zhou Z."/>
            <person name="Liu Y."/>
            <person name="Xu W."/>
            <person name="Pan J."/>
            <person name="Luo Z.H."/>
            <person name="Li M."/>
        </authorList>
    </citation>
    <scope>NUCLEOTIDE SEQUENCE [LARGE SCALE GENOMIC DNA]</scope>
    <source>
        <strain evidence="7">HyVt-19</strain>
    </source>
</reference>
<dbReference type="InterPro" id="IPR039760">
    <property type="entry name" value="MOFRL_protein"/>
</dbReference>
<dbReference type="SUPFAM" id="SSF82544">
    <property type="entry name" value="GckA/TtuD-like"/>
    <property type="match status" value="1"/>
</dbReference>
<dbReference type="Pfam" id="PF13660">
    <property type="entry name" value="DUF4147"/>
    <property type="match status" value="1"/>
</dbReference>
<evidence type="ECO:0000256" key="4">
    <source>
        <dbReference type="ARBA" id="ARBA00022840"/>
    </source>
</evidence>
<dbReference type="GO" id="GO:0008887">
    <property type="term" value="F:glycerate kinase activity"/>
    <property type="evidence" value="ECO:0007669"/>
    <property type="project" value="InterPro"/>
</dbReference>
<feature type="domain" description="MOFRL-associated" evidence="6">
    <location>
        <begin position="9"/>
        <end position="245"/>
    </location>
</feature>
<evidence type="ECO:0000259" key="5">
    <source>
        <dbReference type="Pfam" id="PF05161"/>
    </source>
</evidence>
<dbReference type="InterPro" id="IPR007835">
    <property type="entry name" value="MOFRL"/>
</dbReference>
<dbReference type="InterPro" id="IPR037035">
    <property type="entry name" value="GK-like_C_sf"/>
</dbReference>
<dbReference type="Proteomes" id="UP000886355">
    <property type="component" value="Unassembled WGS sequence"/>
</dbReference>
<evidence type="ECO:0000256" key="3">
    <source>
        <dbReference type="ARBA" id="ARBA00022777"/>
    </source>
</evidence>
<comment type="caution">
    <text evidence="7">The sequence shown here is derived from an EMBL/GenBank/DDBJ whole genome shotgun (WGS) entry which is preliminary data.</text>
</comment>
<dbReference type="EMBL" id="DQZW01000290">
    <property type="protein sequence ID" value="HDL90471.1"/>
    <property type="molecule type" value="Genomic_DNA"/>
</dbReference>
<keyword evidence="2" id="KW-0547">Nucleotide-binding</keyword>
<evidence type="ECO:0000259" key="6">
    <source>
        <dbReference type="Pfam" id="PF13660"/>
    </source>
</evidence>
<keyword evidence="3 7" id="KW-0418">Kinase</keyword>
<dbReference type="InterPro" id="IPR038614">
    <property type="entry name" value="GK_N_sf"/>
</dbReference>
<feature type="domain" description="MOFRL" evidence="5">
    <location>
        <begin position="329"/>
        <end position="434"/>
    </location>
</feature>
<dbReference type="AlphaFoldDB" id="A0A7C1AXA6"/>
<dbReference type="Gene3D" id="3.40.1480.10">
    <property type="entry name" value="MOFRL domain"/>
    <property type="match status" value="1"/>
</dbReference>
<name>A0A7C1AXA6_9BACT</name>
<evidence type="ECO:0000313" key="7">
    <source>
        <dbReference type="EMBL" id="HDL90471.1"/>
    </source>
</evidence>
<sequence>MKVKKCEILQELFKTGIDAVSPERVVKRAVKRDGNVLHVDGKCYFLRDFERIYVIGAGKATAPMARVLEELLYDRIAGGGVVVKYGHGLPLEKIAVYEGGHPIPDESSYRGTESVLNVVRDVSERDLVFCIFSGGGSALFVSPLEPLTLADKQVTTDALLRAGAPIEAVNTVRKHLSKVKGGRLARFIYPARVITVLLSDVIGDRLDVIASGPTVPDTTTYDDCYRVLHDYGIWDEVPEAVQRIVNQGRAGLIEDTPKSGDPVFEKVQTTVAGNNRLALGAAAEVARRNGYNVVVVTSRLQGEAREVAKVLAAMVEEILFGQGIEKPPVCLLFGGETTVTVKGSGTGGRNQELALALAIALKNVPGWSGFSVGTDGTDGPTDVAGAMVDGEVFKKAVAKGLDPHAFIRNNDSYNFFKQMGLLVKTGPTRTNVMDMICLLIDGM</sequence>
<organism evidence="7">
    <name type="scientific">Thermodesulforhabdus norvegica</name>
    <dbReference type="NCBI Taxonomy" id="39841"/>
    <lineage>
        <taxon>Bacteria</taxon>
        <taxon>Pseudomonadati</taxon>
        <taxon>Thermodesulfobacteriota</taxon>
        <taxon>Syntrophobacteria</taxon>
        <taxon>Syntrophobacterales</taxon>
        <taxon>Thermodesulforhabdaceae</taxon>
        <taxon>Thermodesulforhabdus</taxon>
    </lineage>
</organism>
<evidence type="ECO:0000256" key="2">
    <source>
        <dbReference type="ARBA" id="ARBA00022741"/>
    </source>
</evidence>
<dbReference type="FunFam" id="3.40.50.10180:FF:000001">
    <property type="entry name" value="Glycerate kinase"/>
    <property type="match status" value="1"/>
</dbReference>
<protein>
    <submittedName>
        <fullName evidence="7">Glycerate kinase</fullName>
    </submittedName>
</protein>
<dbReference type="Pfam" id="PF05161">
    <property type="entry name" value="MOFRL"/>
    <property type="match status" value="1"/>
</dbReference>